<reference evidence="1 2" key="1">
    <citation type="submission" date="2018-07" db="EMBL/GenBank/DDBJ databases">
        <title>Halomonas rutogse sp. nov., isolated from Lake TangqianCo on Tibetan Plateau.</title>
        <authorList>
            <person name="Lu H."/>
            <person name="Xing P."/>
            <person name="Wu Q."/>
        </authorList>
    </citation>
    <scope>NUCLEOTIDE SEQUENCE [LARGE SCALE GENOMIC DNA]</scope>
    <source>
        <strain evidence="1 2">TQ8S</strain>
    </source>
</reference>
<sequence length="72" mass="8157">MTRKLTVSTKWLEMAAIKLEIDAQDSLHTWIVLGQTHRYCEDLGKAAMLRKAAGIKSIAERREFLRINGVTA</sequence>
<keyword evidence="2" id="KW-1185">Reference proteome</keyword>
<name>A0A368TP33_9GAMM</name>
<proteinExistence type="predicted"/>
<dbReference type="RefSeq" id="WP_114488342.1">
    <property type="nucleotide sequence ID" value="NZ_QPIJ01000065.1"/>
</dbReference>
<dbReference type="Proteomes" id="UP000253204">
    <property type="component" value="Unassembled WGS sequence"/>
</dbReference>
<evidence type="ECO:0000313" key="1">
    <source>
        <dbReference type="EMBL" id="RCV86455.1"/>
    </source>
</evidence>
<dbReference type="AlphaFoldDB" id="A0A368TP33"/>
<protein>
    <submittedName>
        <fullName evidence="1">Uncharacterized protein</fullName>
    </submittedName>
</protein>
<comment type="caution">
    <text evidence="1">The sequence shown here is derived from an EMBL/GenBank/DDBJ whole genome shotgun (WGS) entry which is preliminary data.</text>
</comment>
<dbReference type="EMBL" id="QPIJ01000065">
    <property type="protein sequence ID" value="RCV86455.1"/>
    <property type="molecule type" value="Genomic_DNA"/>
</dbReference>
<accession>A0A368TP33</accession>
<organism evidence="1 2">
    <name type="scientific">Vreelandella rituensis</name>
    <dbReference type="NCBI Taxonomy" id="2282306"/>
    <lineage>
        <taxon>Bacteria</taxon>
        <taxon>Pseudomonadati</taxon>
        <taxon>Pseudomonadota</taxon>
        <taxon>Gammaproteobacteria</taxon>
        <taxon>Oceanospirillales</taxon>
        <taxon>Halomonadaceae</taxon>
        <taxon>Vreelandella</taxon>
    </lineage>
</organism>
<evidence type="ECO:0000313" key="2">
    <source>
        <dbReference type="Proteomes" id="UP000253204"/>
    </source>
</evidence>
<gene>
    <name evidence="1" type="ORF">DU506_18475</name>
</gene>